<dbReference type="Gene3D" id="1.10.3720.10">
    <property type="entry name" value="MetI-like"/>
    <property type="match status" value="1"/>
</dbReference>
<evidence type="ECO:0000256" key="2">
    <source>
        <dbReference type="ARBA" id="ARBA00022692"/>
    </source>
</evidence>
<dbReference type="GO" id="GO:0016020">
    <property type="term" value="C:membrane"/>
    <property type="evidence" value="ECO:0007669"/>
    <property type="project" value="UniProtKB-SubCell"/>
</dbReference>
<accession>A0A5B8RK26</accession>
<evidence type="ECO:0000313" key="7">
    <source>
        <dbReference type="EMBL" id="QEA07267.1"/>
    </source>
</evidence>
<dbReference type="GO" id="GO:0055085">
    <property type="term" value="P:transmembrane transport"/>
    <property type="evidence" value="ECO:0007669"/>
    <property type="project" value="InterPro"/>
</dbReference>
<comment type="subcellular location">
    <subcellularLocation>
        <location evidence="1">Membrane</location>
        <topology evidence="1">Multi-pass membrane protein</topology>
    </subcellularLocation>
</comment>
<organism evidence="7">
    <name type="scientific">uncultured organism</name>
    <dbReference type="NCBI Taxonomy" id="155900"/>
    <lineage>
        <taxon>unclassified sequences</taxon>
        <taxon>environmental samples</taxon>
    </lineage>
</organism>
<feature type="transmembrane region" description="Helical" evidence="5">
    <location>
        <begin position="260"/>
        <end position="280"/>
    </location>
</feature>
<keyword evidence="4 5" id="KW-0472">Membrane</keyword>
<feature type="transmembrane region" description="Helical" evidence="5">
    <location>
        <begin position="159"/>
        <end position="177"/>
    </location>
</feature>
<dbReference type="PROSITE" id="PS50928">
    <property type="entry name" value="ABC_TM1"/>
    <property type="match status" value="1"/>
</dbReference>
<dbReference type="PANTHER" id="PTHR43759:SF1">
    <property type="entry name" value="GLUCOSE IMPORT SYSTEM PERMEASE PROTEIN GLCT"/>
    <property type="match status" value="1"/>
</dbReference>
<proteinExistence type="predicted"/>
<dbReference type="InterPro" id="IPR000515">
    <property type="entry name" value="MetI-like"/>
</dbReference>
<evidence type="ECO:0000256" key="5">
    <source>
        <dbReference type="SAM" id="Phobius"/>
    </source>
</evidence>
<feature type="domain" description="ABC transmembrane type-1" evidence="6">
    <location>
        <begin position="65"/>
        <end position="276"/>
    </location>
</feature>
<sequence>MHRPVNQRAWLMVLPVVLVVSFSAIIPLMTVVNYSFQDFFRGQAIWVGTEWYVDILTDPELQAAFGRQLLFSGLVLLIEIPLGVGIALCMPKRGVASSAALVALALPLLVPWRVVGTIWQVFGRGGIGLLGVALNALGIDYNYTGDPLDAWLTVMAMEVWHWTSLAVLLAYAGLQSIPDAFYQAARIDGASRWAIFRYIELPKLKGVLMIAVLLRFMDSFKIYAEPFTLTGGGPGSSTTFLSQQLNTIAIMQSDLGPGGAYSIIYFLIILLFSYVFYQAITNIGKDNK</sequence>
<dbReference type="EMBL" id="MN079222">
    <property type="protein sequence ID" value="QEA07267.1"/>
    <property type="molecule type" value="Genomic_DNA"/>
</dbReference>
<dbReference type="AlphaFoldDB" id="A0A5B8RK26"/>
<feature type="transmembrane region" description="Helical" evidence="5">
    <location>
        <begin position="198"/>
        <end position="217"/>
    </location>
</feature>
<feature type="transmembrane region" description="Helical" evidence="5">
    <location>
        <begin position="12"/>
        <end position="36"/>
    </location>
</feature>
<dbReference type="PANTHER" id="PTHR43759">
    <property type="entry name" value="TREHALOSE TRANSPORT SYSTEM PERMEASE PROTEIN SUGA"/>
    <property type="match status" value="1"/>
</dbReference>
<name>A0A5B8RK26_9ZZZZ</name>
<feature type="transmembrane region" description="Helical" evidence="5">
    <location>
        <begin position="69"/>
        <end position="88"/>
    </location>
</feature>
<keyword evidence="3 5" id="KW-1133">Transmembrane helix</keyword>
<reference evidence="7" key="1">
    <citation type="submission" date="2019-06" db="EMBL/GenBank/DDBJ databases">
        <authorList>
            <person name="Murdoch R.W."/>
            <person name="Fathepure B."/>
        </authorList>
    </citation>
    <scope>NUCLEOTIDE SEQUENCE</scope>
</reference>
<protein>
    <submittedName>
        <fullName evidence="7">L-arabinose transport system permease protein AraP</fullName>
    </submittedName>
</protein>
<dbReference type="InterPro" id="IPR035906">
    <property type="entry name" value="MetI-like_sf"/>
</dbReference>
<gene>
    <name evidence="7" type="primary">araP</name>
    <name evidence="7" type="ORF">KBTEX_03616</name>
</gene>
<dbReference type="Pfam" id="PF00528">
    <property type="entry name" value="BPD_transp_1"/>
    <property type="match status" value="1"/>
</dbReference>
<dbReference type="CDD" id="cd06261">
    <property type="entry name" value="TM_PBP2"/>
    <property type="match status" value="1"/>
</dbReference>
<dbReference type="InterPro" id="IPR052730">
    <property type="entry name" value="Sugar_ABC_transporter"/>
</dbReference>
<feature type="transmembrane region" description="Helical" evidence="5">
    <location>
        <begin position="94"/>
        <end position="114"/>
    </location>
</feature>
<dbReference type="SUPFAM" id="SSF161098">
    <property type="entry name" value="MetI-like"/>
    <property type="match status" value="1"/>
</dbReference>
<evidence type="ECO:0000256" key="3">
    <source>
        <dbReference type="ARBA" id="ARBA00022989"/>
    </source>
</evidence>
<evidence type="ECO:0000256" key="4">
    <source>
        <dbReference type="ARBA" id="ARBA00023136"/>
    </source>
</evidence>
<evidence type="ECO:0000256" key="1">
    <source>
        <dbReference type="ARBA" id="ARBA00004141"/>
    </source>
</evidence>
<evidence type="ECO:0000259" key="6">
    <source>
        <dbReference type="PROSITE" id="PS50928"/>
    </source>
</evidence>
<keyword evidence="2 5" id="KW-0812">Transmembrane</keyword>